<keyword evidence="2" id="KW-1185">Reference proteome</keyword>
<gene>
    <name evidence="1" type="ORF">C0V70_08710</name>
</gene>
<dbReference type="OrthoDB" id="10008918at2"/>
<dbReference type="RefSeq" id="WP_102243476.1">
    <property type="nucleotide sequence ID" value="NZ_CP025704.1"/>
</dbReference>
<accession>A0A2K9NSX7</accession>
<dbReference type="KEGG" id="bsto:C0V70_08710"/>
<dbReference type="AlphaFoldDB" id="A0A2K9NSX7"/>
<evidence type="ECO:0000313" key="1">
    <source>
        <dbReference type="EMBL" id="AUN98185.1"/>
    </source>
</evidence>
<sequence length="237" mass="26467">MKTLLIALTLAGSAFGADYVEPSAHADKYLLVAVSGFKTGRDKSESEDIFSNIVGKGSEASGVWTYMNINHKKIFKTVYLSHYSKDSELKSVMNLAVDEKGECKKKQGLIMMVNSWGAKMSQKLADMYLKKCGQLPNLTILIDGVSKPTPFAYDKPIRALNCVNFYQQSSTLKGTSIENCYNVLSSYNTGSDLFNAHIHLEWDASKRGNSIIEQFLDGKLPVMFVRDLYQIDYRKGL</sequence>
<reference evidence="1 2" key="1">
    <citation type="submission" date="2018-01" db="EMBL/GenBank/DDBJ databases">
        <title>Complete genome sequence of Bacteriovorax stolpii DSM12778.</title>
        <authorList>
            <person name="Tang B."/>
            <person name="Chang J."/>
        </authorList>
    </citation>
    <scope>NUCLEOTIDE SEQUENCE [LARGE SCALE GENOMIC DNA]</scope>
    <source>
        <strain evidence="1 2">DSM 12778</strain>
    </source>
</reference>
<dbReference type="Proteomes" id="UP000235584">
    <property type="component" value="Chromosome"/>
</dbReference>
<proteinExistence type="predicted"/>
<organism evidence="1 2">
    <name type="scientific">Bacteriovorax stolpii</name>
    <name type="common">Bdellovibrio stolpii</name>
    <dbReference type="NCBI Taxonomy" id="960"/>
    <lineage>
        <taxon>Bacteria</taxon>
        <taxon>Pseudomonadati</taxon>
        <taxon>Bdellovibrionota</taxon>
        <taxon>Bacteriovoracia</taxon>
        <taxon>Bacteriovoracales</taxon>
        <taxon>Bacteriovoracaceae</taxon>
        <taxon>Bacteriovorax</taxon>
    </lineage>
</organism>
<name>A0A2K9NSX7_BACTC</name>
<dbReference type="EMBL" id="CP025704">
    <property type="protein sequence ID" value="AUN98185.1"/>
    <property type="molecule type" value="Genomic_DNA"/>
</dbReference>
<protein>
    <submittedName>
        <fullName evidence="1">Uncharacterized protein</fullName>
    </submittedName>
</protein>
<evidence type="ECO:0000313" key="2">
    <source>
        <dbReference type="Proteomes" id="UP000235584"/>
    </source>
</evidence>